<sequence length="169" mass="18026">MLTSPTRGIPPLATPSQNRLAPIDPCPAPPTSRTIANPQDDLAKHEIAETVTGRAHGAATDGEFGLYNVVGLPPAAETGTHFHKTMSESFFVTGGTVTLFDGERWIDATKGDFLYAPVGGLHAIKNDSDGPASFLMLFVPGAPREGYFEGGRRDRRTQRGGAEPVLRRA</sequence>
<dbReference type="Proteomes" id="UP001501710">
    <property type="component" value="Unassembled WGS sequence"/>
</dbReference>
<dbReference type="CDD" id="cd02208">
    <property type="entry name" value="cupin_RmlC-like"/>
    <property type="match status" value="1"/>
</dbReference>
<dbReference type="Pfam" id="PF07883">
    <property type="entry name" value="Cupin_2"/>
    <property type="match status" value="1"/>
</dbReference>
<gene>
    <name evidence="3" type="ORF">GCM10022254_58660</name>
</gene>
<comment type="caution">
    <text evidence="3">The sequence shown here is derived from an EMBL/GenBank/DDBJ whole genome shotgun (WGS) entry which is preliminary data.</text>
</comment>
<feature type="domain" description="Cupin type-2" evidence="2">
    <location>
        <begin position="69"/>
        <end position="138"/>
    </location>
</feature>
<name>A0ABP8CHD7_9ACTN</name>
<dbReference type="InterPro" id="IPR013096">
    <property type="entry name" value="Cupin_2"/>
</dbReference>
<dbReference type="InterPro" id="IPR011051">
    <property type="entry name" value="RmlC_Cupin_sf"/>
</dbReference>
<feature type="region of interest" description="Disordered" evidence="1">
    <location>
        <begin position="1"/>
        <end position="34"/>
    </location>
</feature>
<dbReference type="SUPFAM" id="SSF51182">
    <property type="entry name" value="RmlC-like cupins"/>
    <property type="match status" value="1"/>
</dbReference>
<evidence type="ECO:0000259" key="2">
    <source>
        <dbReference type="Pfam" id="PF07883"/>
    </source>
</evidence>
<dbReference type="PANTHER" id="PTHR36440">
    <property type="entry name" value="PUTATIVE (AFU_ORTHOLOGUE AFUA_8G07350)-RELATED"/>
    <property type="match status" value="1"/>
</dbReference>
<evidence type="ECO:0000313" key="4">
    <source>
        <dbReference type="Proteomes" id="UP001501710"/>
    </source>
</evidence>
<evidence type="ECO:0000256" key="1">
    <source>
        <dbReference type="SAM" id="MobiDB-lite"/>
    </source>
</evidence>
<evidence type="ECO:0000313" key="3">
    <source>
        <dbReference type="EMBL" id="GAA4239264.1"/>
    </source>
</evidence>
<dbReference type="Gene3D" id="2.60.120.10">
    <property type="entry name" value="Jelly Rolls"/>
    <property type="match status" value="1"/>
</dbReference>
<organism evidence="3 4">
    <name type="scientific">Actinomadura meridiana</name>
    <dbReference type="NCBI Taxonomy" id="559626"/>
    <lineage>
        <taxon>Bacteria</taxon>
        <taxon>Bacillati</taxon>
        <taxon>Actinomycetota</taxon>
        <taxon>Actinomycetes</taxon>
        <taxon>Streptosporangiales</taxon>
        <taxon>Thermomonosporaceae</taxon>
        <taxon>Actinomadura</taxon>
    </lineage>
</organism>
<protein>
    <recommendedName>
        <fullName evidence="2">Cupin type-2 domain-containing protein</fullName>
    </recommendedName>
</protein>
<proteinExistence type="predicted"/>
<dbReference type="RefSeq" id="WP_344903078.1">
    <property type="nucleotide sequence ID" value="NZ_BAABAS010000020.1"/>
</dbReference>
<accession>A0ABP8CHD7</accession>
<dbReference type="EMBL" id="BAABAS010000020">
    <property type="protein sequence ID" value="GAA4239264.1"/>
    <property type="molecule type" value="Genomic_DNA"/>
</dbReference>
<dbReference type="PANTHER" id="PTHR36440:SF1">
    <property type="entry name" value="PUTATIVE (AFU_ORTHOLOGUE AFUA_8G07350)-RELATED"/>
    <property type="match status" value="1"/>
</dbReference>
<feature type="region of interest" description="Disordered" evidence="1">
    <location>
        <begin position="148"/>
        <end position="169"/>
    </location>
</feature>
<keyword evidence="4" id="KW-1185">Reference proteome</keyword>
<reference evidence="4" key="1">
    <citation type="journal article" date="2019" name="Int. J. Syst. Evol. Microbiol.">
        <title>The Global Catalogue of Microorganisms (GCM) 10K type strain sequencing project: providing services to taxonomists for standard genome sequencing and annotation.</title>
        <authorList>
            <consortium name="The Broad Institute Genomics Platform"/>
            <consortium name="The Broad Institute Genome Sequencing Center for Infectious Disease"/>
            <person name="Wu L."/>
            <person name="Ma J."/>
        </authorList>
    </citation>
    <scope>NUCLEOTIDE SEQUENCE [LARGE SCALE GENOMIC DNA]</scope>
    <source>
        <strain evidence="4">JCM 17440</strain>
    </source>
</reference>
<dbReference type="InterPro" id="IPR053146">
    <property type="entry name" value="QDO-like"/>
</dbReference>
<dbReference type="InterPro" id="IPR014710">
    <property type="entry name" value="RmlC-like_jellyroll"/>
</dbReference>